<dbReference type="PANTHER" id="PTHR34285:SF6">
    <property type="entry name" value="TRANSMEMBRANE PROTEIN"/>
    <property type="match status" value="1"/>
</dbReference>
<sequence>MAARSLPHLPGLHRTDQIPIRNNVSMIYRRGNPSSGKTEKLLIWSGLFGSPKDSPLVFSAQFSLSSTKPGTVIPTFSLHFKPQFGNFALHKATSSNPSLEPDSGSDSIPGTRFQSGSTSNSEFGNGFALDGSSVWQEVKLEPRSGVDDDRSLVREDDKKAGVFGGIAVRARTLFPVTKRGVVNLRWAVNLPSDVGSKMPYLTVNKIGIERVEEVKEVKEVKSKSIESNVDDLELLKGMYSWMKRDLEMLDNENREMKQCLHDMRLGVSARNVRRESEGIGRRVSTPSVENSNEFERWRGKKSVADDNVEEK</sequence>
<gene>
    <name evidence="3" type="primary">LOC110423282</name>
</gene>
<protein>
    <submittedName>
        <fullName evidence="3">Uncharacterized protein LOC110423282</fullName>
    </submittedName>
</protein>
<feature type="compositionally biased region" description="Polar residues" evidence="1">
    <location>
        <begin position="92"/>
        <end position="121"/>
    </location>
</feature>
<dbReference type="OrthoDB" id="693868at2759"/>
<evidence type="ECO:0000313" key="3">
    <source>
        <dbReference type="RefSeq" id="XP_021293140.1"/>
    </source>
</evidence>
<evidence type="ECO:0000256" key="1">
    <source>
        <dbReference type="SAM" id="MobiDB-lite"/>
    </source>
</evidence>
<dbReference type="GeneID" id="110423282"/>
<reference evidence="3" key="1">
    <citation type="submission" date="2025-08" db="UniProtKB">
        <authorList>
            <consortium name="RefSeq"/>
        </authorList>
    </citation>
    <scope>IDENTIFICATION</scope>
    <source>
        <tissue evidence="3">Leaf</tissue>
    </source>
</reference>
<keyword evidence="2" id="KW-1185">Reference proteome</keyword>
<proteinExistence type="predicted"/>
<dbReference type="AlphaFoldDB" id="A0A6J1B1I9"/>
<accession>A0A6J1B1I9</accession>
<dbReference type="Proteomes" id="UP000504621">
    <property type="component" value="Unplaced"/>
</dbReference>
<feature type="region of interest" description="Disordered" evidence="1">
    <location>
        <begin position="91"/>
        <end position="121"/>
    </location>
</feature>
<feature type="region of interest" description="Disordered" evidence="1">
    <location>
        <begin position="275"/>
        <end position="311"/>
    </location>
</feature>
<dbReference type="RefSeq" id="XP_021293140.1">
    <property type="nucleotide sequence ID" value="XM_021437465.1"/>
</dbReference>
<name>A0A6J1B1I9_9ROSI</name>
<organism evidence="2 3">
    <name type="scientific">Herrania umbratica</name>
    <dbReference type="NCBI Taxonomy" id="108875"/>
    <lineage>
        <taxon>Eukaryota</taxon>
        <taxon>Viridiplantae</taxon>
        <taxon>Streptophyta</taxon>
        <taxon>Embryophyta</taxon>
        <taxon>Tracheophyta</taxon>
        <taxon>Spermatophyta</taxon>
        <taxon>Magnoliopsida</taxon>
        <taxon>eudicotyledons</taxon>
        <taxon>Gunneridae</taxon>
        <taxon>Pentapetalae</taxon>
        <taxon>rosids</taxon>
        <taxon>malvids</taxon>
        <taxon>Malvales</taxon>
        <taxon>Malvaceae</taxon>
        <taxon>Byttnerioideae</taxon>
        <taxon>Herrania</taxon>
    </lineage>
</organism>
<dbReference type="PANTHER" id="PTHR34285">
    <property type="entry name" value="OS08G0510800 PROTEIN"/>
    <property type="match status" value="1"/>
</dbReference>
<evidence type="ECO:0000313" key="2">
    <source>
        <dbReference type="Proteomes" id="UP000504621"/>
    </source>
</evidence>